<reference evidence="2 3" key="1">
    <citation type="submission" date="2019-07" db="EMBL/GenBank/DDBJ databases">
        <title>Allobacillus sp. nov. SKP isolated from shrimp paste of Euphausiacea.</title>
        <authorList>
            <person name="Kanchanasin P."/>
            <person name="Tanasupawat S."/>
            <person name="Shi W."/>
            <person name="Wu L."/>
            <person name="Ma J."/>
        </authorList>
    </citation>
    <scope>NUCLEOTIDE SEQUENCE [LARGE SCALE GENOMIC DNA]</scope>
    <source>
        <strain evidence="2 3">SKP4-8</strain>
    </source>
</reference>
<dbReference type="RefSeq" id="WP_144088166.1">
    <property type="nucleotide sequence ID" value="NZ_VMHE01000005.1"/>
</dbReference>
<dbReference type="OrthoDB" id="2970161at2"/>
<feature type="transmembrane region" description="Helical" evidence="1">
    <location>
        <begin position="42"/>
        <end position="64"/>
    </location>
</feature>
<feature type="transmembrane region" description="Helical" evidence="1">
    <location>
        <begin position="7"/>
        <end position="30"/>
    </location>
</feature>
<name>A0A556PP47_9BACI</name>
<keyword evidence="1" id="KW-0812">Transmembrane</keyword>
<keyword evidence="1" id="KW-0472">Membrane</keyword>
<proteinExistence type="predicted"/>
<keyword evidence="3" id="KW-1185">Reference proteome</keyword>
<evidence type="ECO:0000256" key="1">
    <source>
        <dbReference type="SAM" id="Phobius"/>
    </source>
</evidence>
<dbReference type="EMBL" id="VMHE01000005">
    <property type="protein sequence ID" value="TSJ66167.1"/>
    <property type="molecule type" value="Genomic_DNA"/>
</dbReference>
<accession>A0A556PP47</accession>
<evidence type="ECO:0000313" key="2">
    <source>
        <dbReference type="EMBL" id="TSJ66167.1"/>
    </source>
</evidence>
<comment type="caution">
    <text evidence="2">The sequence shown here is derived from an EMBL/GenBank/DDBJ whole genome shotgun (WGS) entry which is preliminary data.</text>
</comment>
<sequence length="73" mass="8107">MNKYIAAIYTCSGFIIIALSGIGKILMIGLPEFYVNQEESSIIPLITFIAGVITALIGLSFYIMKLLTYEIRK</sequence>
<evidence type="ECO:0000313" key="3">
    <source>
        <dbReference type="Proteomes" id="UP000316425"/>
    </source>
</evidence>
<dbReference type="Proteomes" id="UP000316425">
    <property type="component" value="Unassembled WGS sequence"/>
</dbReference>
<gene>
    <name evidence="2" type="ORF">FPQ13_04660</name>
</gene>
<organism evidence="2 3">
    <name type="scientific">Allobacillus salarius</name>
    <dbReference type="NCBI Taxonomy" id="1955272"/>
    <lineage>
        <taxon>Bacteria</taxon>
        <taxon>Bacillati</taxon>
        <taxon>Bacillota</taxon>
        <taxon>Bacilli</taxon>
        <taxon>Bacillales</taxon>
        <taxon>Bacillaceae</taxon>
        <taxon>Allobacillus</taxon>
    </lineage>
</organism>
<dbReference type="AlphaFoldDB" id="A0A556PP47"/>
<keyword evidence="1" id="KW-1133">Transmembrane helix</keyword>
<protein>
    <submittedName>
        <fullName evidence="2">Uncharacterized protein</fullName>
    </submittedName>
</protein>